<evidence type="ECO:0000313" key="3">
    <source>
        <dbReference type="Proteomes" id="UP000288805"/>
    </source>
</evidence>
<dbReference type="AlphaFoldDB" id="A0A438CY68"/>
<comment type="caution">
    <text evidence="2">The sequence shown here is derived from an EMBL/GenBank/DDBJ whole genome shotgun (WGS) entry which is preliminary data.</text>
</comment>
<dbReference type="CDD" id="cd09272">
    <property type="entry name" value="RNase_HI_RT_Ty1"/>
    <property type="match status" value="1"/>
</dbReference>
<dbReference type="PANTHER" id="PTHR11439:SF483">
    <property type="entry name" value="PEPTIDE SYNTHASE GLIP-LIKE, PUTATIVE (AFU_ORTHOLOGUE AFUA_3G12920)-RELATED"/>
    <property type="match status" value="1"/>
</dbReference>
<organism evidence="2 3">
    <name type="scientific">Vitis vinifera</name>
    <name type="common">Grape</name>
    <dbReference type="NCBI Taxonomy" id="29760"/>
    <lineage>
        <taxon>Eukaryota</taxon>
        <taxon>Viridiplantae</taxon>
        <taxon>Streptophyta</taxon>
        <taxon>Embryophyta</taxon>
        <taxon>Tracheophyta</taxon>
        <taxon>Spermatophyta</taxon>
        <taxon>Magnoliopsida</taxon>
        <taxon>eudicotyledons</taxon>
        <taxon>Gunneridae</taxon>
        <taxon>Pentapetalae</taxon>
        <taxon>rosids</taxon>
        <taxon>Vitales</taxon>
        <taxon>Vitaceae</taxon>
        <taxon>Viteae</taxon>
        <taxon>Vitis</taxon>
    </lineage>
</organism>
<dbReference type="PANTHER" id="PTHR11439">
    <property type="entry name" value="GAG-POL-RELATED RETROTRANSPOSON"/>
    <property type="match status" value="1"/>
</dbReference>
<gene>
    <name evidence="2" type="primary">RE1_89</name>
    <name evidence="2" type="ORF">CK203_108621</name>
</gene>
<protein>
    <submittedName>
        <fullName evidence="2">Retrovirus-related Pol polyprotein from transposon RE1</fullName>
    </submittedName>
</protein>
<accession>A0A438CY68</accession>
<sequence>MDVSLESKSLSSVGYSRKSYLQTTYQKLARDKLVHLHGRRSLALPSVGSANGYSRRAAKLAFILRFSASNLSHISGNFRRKSTTLYKKAAKSLRNKRVISQHFAKCFLQLGVISLKWTSGSAPKVQKKTAAAVLYFLHSVFPLSVVLSLHTLNDFGKGLWSSKAWFFMNLSFQKLCHELYTALPHSWIALHDGELNFLLGLQIKQLKEGTFINQAKYMKDLLKRFNMEEAKTIKTPMSSSIKLDKDEKGKPIDSTMYRGMIGSLLYLTANRPDIIYLKGTMDIGLWYPKGDNFELTRFSNANFAGCKVERKNTSGTCHFLGHLLVSWHSKKQSSVALSMMKVEYIAADLRETKTSRALGKRPAEPSQPDQMEAHQKTSSGSQKSNASNGVQFGVETKKLQPLQANHSELKEAFCKVLRNHPFVAK</sequence>
<dbReference type="EMBL" id="QGNW01001914">
    <property type="protein sequence ID" value="RVW28131.1"/>
    <property type="molecule type" value="Genomic_DNA"/>
</dbReference>
<evidence type="ECO:0000313" key="2">
    <source>
        <dbReference type="EMBL" id="RVW28131.1"/>
    </source>
</evidence>
<proteinExistence type="predicted"/>
<feature type="compositionally biased region" description="Polar residues" evidence="1">
    <location>
        <begin position="376"/>
        <end position="390"/>
    </location>
</feature>
<dbReference type="Proteomes" id="UP000288805">
    <property type="component" value="Unassembled WGS sequence"/>
</dbReference>
<feature type="region of interest" description="Disordered" evidence="1">
    <location>
        <begin position="355"/>
        <end position="390"/>
    </location>
</feature>
<evidence type="ECO:0000256" key="1">
    <source>
        <dbReference type="SAM" id="MobiDB-lite"/>
    </source>
</evidence>
<reference evidence="2 3" key="1">
    <citation type="journal article" date="2018" name="PLoS Genet.">
        <title>Population sequencing reveals clonal diversity and ancestral inbreeding in the grapevine cultivar Chardonnay.</title>
        <authorList>
            <person name="Roach M.J."/>
            <person name="Johnson D.L."/>
            <person name="Bohlmann J."/>
            <person name="van Vuuren H.J."/>
            <person name="Jones S.J."/>
            <person name="Pretorius I.S."/>
            <person name="Schmidt S.A."/>
            <person name="Borneman A.R."/>
        </authorList>
    </citation>
    <scope>NUCLEOTIDE SEQUENCE [LARGE SCALE GENOMIC DNA]</scope>
    <source>
        <strain evidence="3">cv. Chardonnay</strain>
        <tissue evidence="2">Leaf</tissue>
    </source>
</reference>
<name>A0A438CY68_VITVI</name>